<dbReference type="Gene3D" id="3.20.20.100">
    <property type="entry name" value="NADP-dependent oxidoreductase domain"/>
    <property type="match status" value="1"/>
</dbReference>
<evidence type="ECO:0000256" key="2">
    <source>
        <dbReference type="PIRSR" id="PIRSR000097-3"/>
    </source>
</evidence>
<dbReference type="Proteomes" id="UP000283269">
    <property type="component" value="Unassembled WGS sequence"/>
</dbReference>
<reference evidence="4 5" key="1">
    <citation type="journal article" date="2018" name="Evol. Lett.">
        <title>Horizontal gene cluster transfer increased hallucinogenic mushroom diversity.</title>
        <authorList>
            <person name="Reynolds H.T."/>
            <person name="Vijayakumar V."/>
            <person name="Gluck-Thaler E."/>
            <person name="Korotkin H.B."/>
            <person name="Matheny P.B."/>
            <person name="Slot J.C."/>
        </authorList>
    </citation>
    <scope>NUCLEOTIDE SEQUENCE [LARGE SCALE GENOMIC DNA]</scope>
    <source>
        <strain evidence="4 5">2631</strain>
    </source>
</reference>
<dbReference type="STRING" id="93625.A0A409X8G7"/>
<dbReference type="InParanoid" id="A0A409X8G7"/>
<proteinExistence type="predicted"/>
<dbReference type="InterPro" id="IPR023210">
    <property type="entry name" value="NADP_OxRdtase_dom"/>
</dbReference>
<dbReference type="CDD" id="cd19071">
    <property type="entry name" value="AKR_AKR1-5-like"/>
    <property type="match status" value="1"/>
</dbReference>
<dbReference type="GO" id="GO:0016491">
    <property type="term" value="F:oxidoreductase activity"/>
    <property type="evidence" value="ECO:0007669"/>
    <property type="project" value="InterPro"/>
</dbReference>
<gene>
    <name evidence="4" type="ORF">CVT25_000046</name>
</gene>
<dbReference type="InterPro" id="IPR036812">
    <property type="entry name" value="NAD(P)_OxRdtase_dom_sf"/>
</dbReference>
<name>A0A409X8G7_PSICY</name>
<dbReference type="InterPro" id="IPR018170">
    <property type="entry name" value="Aldo/ket_reductase_CS"/>
</dbReference>
<dbReference type="OrthoDB" id="416253at2759"/>
<evidence type="ECO:0000259" key="3">
    <source>
        <dbReference type="Pfam" id="PF00248"/>
    </source>
</evidence>
<protein>
    <recommendedName>
        <fullName evidence="3">NADP-dependent oxidoreductase domain-containing protein</fullName>
    </recommendedName>
</protein>
<accession>A0A409X8G7</accession>
<dbReference type="PRINTS" id="PR00069">
    <property type="entry name" value="ALDKETRDTASE"/>
</dbReference>
<feature type="site" description="Lowers pKa of active site Tyr" evidence="2">
    <location>
        <position position="100"/>
    </location>
</feature>
<sequence>MDANMKIRLNNGLKVPLLATGSYAPKDAQGAVKGWILSALQARRLSLADDFTTKIDKRNVYRMDSAISILLGYMVRTEKVVGEAIKESNIPREELFITTKLAWNHHHRVRESFEESLANLDTGYIDLYLLHAPPAVAHDVNNTRPKNPDGTIKLATNVTFNDSWAHMEKLLDTGKVKAIGVSNFSVKTLEKLSTTAKIMPAVNQIELHPYLAQNGLRDYCNRKGITLMAYTPSGYDGVRSDPLIVSLAEKYKVTPTQIILAWHISRQSVVVPTSKNNKRQKENLSIPILSEEDLAKVWDLDRGQRISVGPDPETGHVLGWTLEQLGWESYHPKYA</sequence>
<dbReference type="Pfam" id="PF00248">
    <property type="entry name" value="Aldo_ket_red"/>
    <property type="match status" value="1"/>
</dbReference>
<comment type="caution">
    <text evidence="4">The sequence shown here is derived from an EMBL/GenBank/DDBJ whole genome shotgun (WGS) entry which is preliminary data.</text>
</comment>
<dbReference type="PROSITE" id="PS00062">
    <property type="entry name" value="ALDOKETO_REDUCTASE_2"/>
    <property type="match status" value="1"/>
</dbReference>
<organism evidence="4 5">
    <name type="scientific">Psilocybe cyanescens</name>
    <dbReference type="NCBI Taxonomy" id="93625"/>
    <lineage>
        <taxon>Eukaryota</taxon>
        <taxon>Fungi</taxon>
        <taxon>Dikarya</taxon>
        <taxon>Basidiomycota</taxon>
        <taxon>Agaricomycotina</taxon>
        <taxon>Agaricomycetes</taxon>
        <taxon>Agaricomycetidae</taxon>
        <taxon>Agaricales</taxon>
        <taxon>Agaricineae</taxon>
        <taxon>Strophariaceae</taxon>
        <taxon>Psilocybe</taxon>
    </lineage>
</organism>
<dbReference type="AlphaFoldDB" id="A0A409X8G7"/>
<feature type="domain" description="NADP-dependent oxidoreductase" evidence="3">
    <location>
        <begin position="74"/>
        <end position="297"/>
    </location>
</feature>
<dbReference type="EMBL" id="NHYD01002385">
    <property type="protein sequence ID" value="PPQ87066.1"/>
    <property type="molecule type" value="Genomic_DNA"/>
</dbReference>
<dbReference type="InterPro" id="IPR020471">
    <property type="entry name" value="AKR"/>
</dbReference>
<evidence type="ECO:0000313" key="5">
    <source>
        <dbReference type="Proteomes" id="UP000283269"/>
    </source>
</evidence>
<dbReference type="SUPFAM" id="SSF51430">
    <property type="entry name" value="NAD(P)-linked oxidoreductase"/>
    <property type="match status" value="1"/>
</dbReference>
<feature type="binding site" evidence="1">
    <location>
        <position position="131"/>
    </location>
    <ligand>
        <name>substrate</name>
    </ligand>
</feature>
<dbReference type="PANTHER" id="PTHR11732">
    <property type="entry name" value="ALDO/KETO REDUCTASE"/>
    <property type="match status" value="1"/>
</dbReference>
<keyword evidence="5" id="KW-1185">Reference proteome</keyword>
<evidence type="ECO:0000313" key="4">
    <source>
        <dbReference type="EMBL" id="PPQ87066.1"/>
    </source>
</evidence>
<evidence type="ECO:0000256" key="1">
    <source>
        <dbReference type="PIRSR" id="PIRSR000097-2"/>
    </source>
</evidence>